<evidence type="ECO:0000256" key="7">
    <source>
        <dbReference type="SAM" id="Phobius"/>
    </source>
</evidence>
<dbReference type="PROSITE" id="PS50928">
    <property type="entry name" value="ABC_TM1"/>
    <property type="match status" value="1"/>
</dbReference>
<reference evidence="9 10" key="1">
    <citation type="submission" date="2019-06" db="EMBL/GenBank/DDBJ databases">
        <title>Saccharibacillus brassicae sp. nov., an endophytic bacterium isolated from Chinese cabbage seeds (Brassica pekinensis).</title>
        <authorList>
            <person name="Jiang L."/>
            <person name="Lee J."/>
            <person name="Kim S.W."/>
        </authorList>
    </citation>
    <scope>NUCLEOTIDE SEQUENCE [LARGE SCALE GENOMIC DNA]</scope>
    <source>
        <strain evidence="10">KCTC 43072 / ATSA2</strain>
    </source>
</reference>
<evidence type="ECO:0000256" key="1">
    <source>
        <dbReference type="ARBA" id="ARBA00004651"/>
    </source>
</evidence>
<keyword evidence="2" id="KW-0813">Transport</keyword>
<evidence type="ECO:0000313" key="10">
    <source>
        <dbReference type="Proteomes" id="UP000316968"/>
    </source>
</evidence>
<dbReference type="EMBL" id="CP041217">
    <property type="protein sequence ID" value="QDH23248.1"/>
    <property type="molecule type" value="Genomic_DNA"/>
</dbReference>
<proteinExistence type="predicted"/>
<feature type="domain" description="ABC transmembrane type-1" evidence="8">
    <location>
        <begin position="75"/>
        <end position="277"/>
    </location>
</feature>
<keyword evidence="5 7" id="KW-1133">Transmembrane helix</keyword>
<dbReference type="GO" id="GO:0055085">
    <property type="term" value="P:transmembrane transport"/>
    <property type="evidence" value="ECO:0007669"/>
    <property type="project" value="InterPro"/>
</dbReference>
<evidence type="ECO:0000256" key="4">
    <source>
        <dbReference type="ARBA" id="ARBA00022692"/>
    </source>
</evidence>
<keyword evidence="10" id="KW-1185">Reference proteome</keyword>
<evidence type="ECO:0000313" key="9">
    <source>
        <dbReference type="EMBL" id="QDH23248.1"/>
    </source>
</evidence>
<dbReference type="Gene3D" id="1.10.3720.10">
    <property type="entry name" value="MetI-like"/>
    <property type="match status" value="1"/>
</dbReference>
<dbReference type="OrthoDB" id="9810086at2"/>
<evidence type="ECO:0000256" key="3">
    <source>
        <dbReference type="ARBA" id="ARBA00022475"/>
    </source>
</evidence>
<dbReference type="SUPFAM" id="SSF161098">
    <property type="entry name" value="MetI-like"/>
    <property type="match status" value="1"/>
</dbReference>
<evidence type="ECO:0000259" key="8">
    <source>
        <dbReference type="PROSITE" id="PS50928"/>
    </source>
</evidence>
<dbReference type="AlphaFoldDB" id="A0A4Y6V348"/>
<dbReference type="InterPro" id="IPR000515">
    <property type="entry name" value="MetI-like"/>
</dbReference>
<name>A0A4Y6V348_SACBS</name>
<comment type="subcellular location">
    <subcellularLocation>
        <location evidence="1">Cell membrane</location>
        <topology evidence="1">Multi-pass membrane protein</topology>
    </subcellularLocation>
</comment>
<sequence>MDKSNSLGDRIFHIFNYAFMSFLLIVTLFPFWNQVLISLSSREFLYTVGTLWYPKSLNFDSYIAIFHFDAFWRGYWNTITRTVLGVVLSLLFTSITAYPLSKAKLPFNKTITLFVLFPLLFSGGLIPTYMLIKSLGLMNSIWALVLPGLIAPVNVFIIRNYFRSLPAELEESAVIDGASHLKIFFRIVLPLSVPILATIALWVGVAHWLAWYDAFLYMSDTTKWVLQLVIRRILIENRPQEAMSAATQVFGDAEAVDIRQLEAAVVMVSILPMLLVYPFLQKFFVKGLLHGAVKG</sequence>
<gene>
    <name evidence="9" type="ORF">FFV09_21715</name>
</gene>
<feature type="transmembrane region" description="Helical" evidence="7">
    <location>
        <begin position="12"/>
        <end position="32"/>
    </location>
</feature>
<dbReference type="GO" id="GO:0005886">
    <property type="term" value="C:plasma membrane"/>
    <property type="evidence" value="ECO:0007669"/>
    <property type="project" value="UniProtKB-SubCell"/>
</dbReference>
<dbReference type="RefSeq" id="WP_141449785.1">
    <property type="nucleotide sequence ID" value="NZ_CBCSAZ010000004.1"/>
</dbReference>
<keyword evidence="6 7" id="KW-0472">Membrane</keyword>
<dbReference type="InterPro" id="IPR035906">
    <property type="entry name" value="MetI-like_sf"/>
</dbReference>
<dbReference type="CDD" id="cd06261">
    <property type="entry name" value="TM_PBP2"/>
    <property type="match status" value="1"/>
</dbReference>
<evidence type="ECO:0000256" key="2">
    <source>
        <dbReference type="ARBA" id="ARBA00022448"/>
    </source>
</evidence>
<feature type="transmembrane region" description="Helical" evidence="7">
    <location>
        <begin position="79"/>
        <end position="98"/>
    </location>
</feature>
<organism evidence="9 10">
    <name type="scientific">Saccharibacillus brassicae</name>
    <dbReference type="NCBI Taxonomy" id="2583377"/>
    <lineage>
        <taxon>Bacteria</taxon>
        <taxon>Bacillati</taxon>
        <taxon>Bacillota</taxon>
        <taxon>Bacilli</taxon>
        <taxon>Bacillales</taxon>
        <taxon>Paenibacillaceae</taxon>
        <taxon>Saccharibacillus</taxon>
    </lineage>
</organism>
<dbReference type="PANTHER" id="PTHR43744:SF9">
    <property type="entry name" value="POLYGALACTURONAN_RHAMNOGALACTURONAN TRANSPORT SYSTEM PERMEASE PROTEIN YTCP"/>
    <property type="match status" value="1"/>
</dbReference>
<evidence type="ECO:0000256" key="6">
    <source>
        <dbReference type="ARBA" id="ARBA00023136"/>
    </source>
</evidence>
<dbReference type="Proteomes" id="UP000316968">
    <property type="component" value="Chromosome"/>
</dbReference>
<feature type="transmembrane region" description="Helical" evidence="7">
    <location>
        <begin position="183"/>
        <end position="210"/>
    </location>
</feature>
<dbReference type="KEGG" id="saca:FFV09_21715"/>
<keyword evidence="4 7" id="KW-0812">Transmembrane</keyword>
<feature type="transmembrane region" description="Helical" evidence="7">
    <location>
        <begin position="263"/>
        <end position="280"/>
    </location>
</feature>
<dbReference type="PANTHER" id="PTHR43744">
    <property type="entry name" value="ABC TRANSPORTER PERMEASE PROTEIN MG189-RELATED-RELATED"/>
    <property type="match status" value="1"/>
</dbReference>
<accession>A0A4Y6V348</accession>
<feature type="transmembrane region" description="Helical" evidence="7">
    <location>
        <begin position="141"/>
        <end position="162"/>
    </location>
</feature>
<feature type="transmembrane region" description="Helical" evidence="7">
    <location>
        <begin position="110"/>
        <end position="129"/>
    </location>
</feature>
<protein>
    <submittedName>
        <fullName evidence="9">Carbohydrate ABC transporter permease</fullName>
    </submittedName>
</protein>
<keyword evidence="3" id="KW-1003">Cell membrane</keyword>
<evidence type="ECO:0000256" key="5">
    <source>
        <dbReference type="ARBA" id="ARBA00022989"/>
    </source>
</evidence>